<keyword evidence="7" id="KW-0963">Cytoplasm</keyword>
<dbReference type="OrthoDB" id="5566853at2759"/>
<evidence type="ECO:0000256" key="6">
    <source>
        <dbReference type="ARBA" id="ARBA00022454"/>
    </source>
</evidence>
<keyword evidence="11" id="KW-0995">Kinetochore</keyword>
<dbReference type="GO" id="GO:0072686">
    <property type="term" value="C:mitotic spindle"/>
    <property type="evidence" value="ECO:0007669"/>
    <property type="project" value="InterPro"/>
</dbReference>
<dbReference type="EMBL" id="JAGMUV010000005">
    <property type="protein sequence ID" value="KAH7156786.1"/>
    <property type="molecule type" value="Genomic_DNA"/>
</dbReference>
<protein>
    <recommendedName>
        <fullName evidence="5">DASH complex subunit DAD1</fullName>
    </recommendedName>
    <alternativeName>
        <fullName evidence="16">Outer kinetochore protein DAD1</fullName>
    </alternativeName>
</protein>
<evidence type="ECO:0000256" key="12">
    <source>
        <dbReference type="ARBA" id="ARBA00023212"/>
    </source>
</evidence>
<evidence type="ECO:0000256" key="13">
    <source>
        <dbReference type="ARBA" id="ARBA00023242"/>
    </source>
</evidence>
<comment type="similarity">
    <text evidence="4">Belongs to the DASH complex DAD1 family.</text>
</comment>
<evidence type="ECO:0000313" key="18">
    <source>
        <dbReference type="EMBL" id="KAH7156786.1"/>
    </source>
</evidence>
<evidence type="ECO:0000256" key="15">
    <source>
        <dbReference type="ARBA" id="ARBA00023328"/>
    </source>
</evidence>
<keyword evidence="8" id="KW-0132">Cell division</keyword>
<dbReference type="Pfam" id="PF08649">
    <property type="entry name" value="DASH_Dad1"/>
    <property type="match status" value="1"/>
</dbReference>
<organism evidence="18 19">
    <name type="scientific">Dactylonectria macrodidyma</name>
    <dbReference type="NCBI Taxonomy" id="307937"/>
    <lineage>
        <taxon>Eukaryota</taxon>
        <taxon>Fungi</taxon>
        <taxon>Dikarya</taxon>
        <taxon>Ascomycota</taxon>
        <taxon>Pezizomycotina</taxon>
        <taxon>Sordariomycetes</taxon>
        <taxon>Hypocreomycetidae</taxon>
        <taxon>Hypocreales</taxon>
        <taxon>Nectriaceae</taxon>
        <taxon>Dactylonectria</taxon>
    </lineage>
</organism>
<evidence type="ECO:0000256" key="8">
    <source>
        <dbReference type="ARBA" id="ARBA00022618"/>
    </source>
</evidence>
<proteinExistence type="inferred from homology"/>
<feature type="region of interest" description="Disordered" evidence="17">
    <location>
        <begin position="1"/>
        <end position="22"/>
    </location>
</feature>
<keyword evidence="13" id="KW-0539">Nucleus</keyword>
<dbReference type="AlphaFoldDB" id="A0A9P9FAC5"/>
<dbReference type="GO" id="GO:0005876">
    <property type="term" value="C:spindle microtubule"/>
    <property type="evidence" value="ECO:0007669"/>
    <property type="project" value="TreeGrafter"/>
</dbReference>
<evidence type="ECO:0000256" key="11">
    <source>
        <dbReference type="ARBA" id="ARBA00022838"/>
    </source>
</evidence>
<keyword evidence="6" id="KW-0158">Chromosome</keyword>
<feature type="region of interest" description="Disordered" evidence="17">
    <location>
        <begin position="85"/>
        <end position="124"/>
    </location>
</feature>
<dbReference type="GO" id="GO:0051010">
    <property type="term" value="F:microtubule plus-end binding"/>
    <property type="evidence" value="ECO:0007669"/>
    <property type="project" value="TreeGrafter"/>
</dbReference>
<evidence type="ECO:0000256" key="5">
    <source>
        <dbReference type="ARBA" id="ARBA00020261"/>
    </source>
</evidence>
<comment type="caution">
    <text evidence="18">The sequence shown here is derived from an EMBL/GenBank/DDBJ whole genome shotgun (WGS) entry which is preliminary data.</text>
</comment>
<evidence type="ECO:0000256" key="17">
    <source>
        <dbReference type="SAM" id="MobiDB-lite"/>
    </source>
</evidence>
<evidence type="ECO:0000313" key="19">
    <source>
        <dbReference type="Proteomes" id="UP000738349"/>
    </source>
</evidence>
<reference evidence="18" key="1">
    <citation type="journal article" date="2021" name="Nat. Commun.">
        <title>Genetic determinants of endophytism in the Arabidopsis root mycobiome.</title>
        <authorList>
            <person name="Mesny F."/>
            <person name="Miyauchi S."/>
            <person name="Thiergart T."/>
            <person name="Pickel B."/>
            <person name="Atanasova L."/>
            <person name="Karlsson M."/>
            <person name="Huettel B."/>
            <person name="Barry K.W."/>
            <person name="Haridas S."/>
            <person name="Chen C."/>
            <person name="Bauer D."/>
            <person name="Andreopoulos W."/>
            <person name="Pangilinan J."/>
            <person name="LaButti K."/>
            <person name="Riley R."/>
            <person name="Lipzen A."/>
            <person name="Clum A."/>
            <person name="Drula E."/>
            <person name="Henrissat B."/>
            <person name="Kohler A."/>
            <person name="Grigoriev I.V."/>
            <person name="Martin F.M."/>
            <person name="Hacquard S."/>
        </authorList>
    </citation>
    <scope>NUCLEOTIDE SEQUENCE</scope>
    <source>
        <strain evidence="18">MPI-CAGE-AT-0147</strain>
    </source>
</reference>
<keyword evidence="12" id="KW-0206">Cytoskeleton</keyword>
<evidence type="ECO:0000256" key="10">
    <source>
        <dbReference type="ARBA" id="ARBA00022776"/>
    </source>
</evidence>
<dbReference type="PANTHER" id="PTHR28025">
    <property type="entry name" value="DASH COMPLEX SUBUNIT DAD1"/>
    <property type="match status" value="1"/>
</dbReference>
<accession>A0A9P9FAC5</accession>
<dbReference type="InterPro" id="IPR013958">
    <property type="entry name" value="DASH_Dad1"/>
</dbReference>
<evidence type="ECO:0000256" key="7">
    <source>
        <dbReference type="ARBA" id="ARBA00022490"/>
    </source>
</evidence>
<evidence type="ECO:0000256" key="2">
    <source>
        <dbReference type="ARBA" id="ARBA00004186"/>
    </source>
</evidence>
<dbReference type="Proteomes" id="UP000738349">
    <property type="component" value="Unassembled WGS sequence"/>
</dbReference>
<keyword evidence="10" id="KW-0498">Mitosis</keyword>
<comment type="subcellular location">
    <subcellularLocation>
        <location evidence="3">Chromosome</location>
        <location evidence="3">Centromere</location>
        <location evidence="3">Kinetochore</location>
    </subcellularLocation>
    <subcellularLocation>
        <location evidence="2">Cytoplasm</location>
        <location evidence="2">Cytoskeleton</location>
        <location evidence="2">Spindle</location>
    </subcellularLocation>
    <subcellularLocation>
        <location evidence="1">Nucleus</location>
    </subcellularLocation>
</comment>
<sequence length="124" mass="14119">MAQTWRFHQTPQTMASNPRSVSAMGTHEKTYFEQQREALIGEIAMSFEHVLANINKLNRSLEAVIAVGNEFSSVEALWSQFESVMDKDGDAEGGEAAKQGEKQREQQQQQQQQQQHEDEKHDEA</sequence>
<dbReference type="PANTHER" id="PTHR28025:SF1">
    <property type="entry name" value="DASH COMPLEX SUBUNIT DAD1"/>
    <property type="match status" value="1"/>
</dbReference>
<name>A0A9P9FAC5_9HYPO</name>
<evidence type="ECO:0000256" key="3">
    <source>
        <dbReference type="ARBA" id="ARBA00004629"/>
    </source>
</evidence>
<evidence type="ECO:0000256" key="16">
    <source>
        <dbReference type="ARBA" id="ARBA00030566"/>
    </source>
</evidence>
<evidence type="ECO:0000256" key="14">
    <source>
        <dbReference type="ARBA" id="ARBA00023306"/>
    </source>
</evidence>
<feature type="compositionally biased region" description="Polar residues" evidence="17">
    <location>
        <begin position="1"/>
        <end position="20"/>
    </location>
</feature>
<evidence type="ECO:0000256" key="1">
    <source>
        <dbReference type="ARBA" id="ARBA00004123"/>
    </source>
</evidence>
<feature type="compositionally biased region" description="Basic and acidic residues" evidence="17">
    <location>
        <begin position="115"/>
        <end position="124"/>
    </location>
</feature>
<keyword evidence="19" id="KW-1185">Reference proteome</keyword>
<dbReference type="GO" id="GO:0042729">
    <property type="term" value="C:DASH complex"/>
    <property type="evidence" value="ECO:0007669"/>
    <property type="project" value="InterPro"/>
</dbReference>
<evidence type="ECO:0000256" key="4">
    <source>
        <dbReference type="ARBA" id="ARBA00010146"/>
    </source>
</evidence>
<keyword evidence="14" id="KW-0131">Cell cycle</keyword>
<keyword evidence="9" id="KW-0493">Microtubule</keyword>
<gene>
    <name evidence="18" type="ORF">EDB81DRAFT_787928</name>
</gene>
<evidence type="ECO:0000256" key="9">
    <source>
        <dbReference type="ARBA" id="ARBA00022701"/>
    </source>
</evidence>
<keyword evidence="15" id="KW-0137">Centromere</keyword>
<dbReference type="GO" id="GO:0044732">
    <property type="term" value="C:mitotic spindle pole body"/>
    <property type="evidence" value="ECO:0007669"/>
    <property type="project" value="TreeGrafter"/>
</dbReference>
<dbReference type="GO" id="GO:0051301">
    <property type="term" value="P:cell division"/>
    <property type="evidence" value="ECO:0007669"/>
    <property type="project" value="UniProtKB-KW"/>
</dbReference>